<comment type="caution">
    <text evidence="1">The sequence shown here is derived from an EMBL/GenBank/DDBJ whole genome shotgun (WGS) entry which is preliminary data.</text>
</comment>
<evidence type="ECO:0008006" key="3">
    <source>
        <dbReference type="Google" id="ProtNLM"/>
    </source>
</evidence>
<evidence type="ECO:0000313" key="2">
    <source>
        <dbReference type="Proteomes" id="UP001549119"/>
    </source>
</evidence>
<protein>
    <recommendedName>
        <fullName evidence="3">MFS transporter</fullName>
    </recommendedName>
</protein>
<proteinExistence type="predicted"/>
<dbReference type="EMBL" id="JBEPNW010000002">
    <property type="protein sequence ID" value="MET3867023.1"/>
    <property type="molecule type" value="Genomic_DNA"/>
</dbReference>
<dbReference type="RefSeq" id="WP_312892750.1">
    <property type="nucleotide sequence ID" value="NZ_JBEPNV010000001.1"/>
</dbReference>
<gene>
    <name evidence="1" type="ORF">ABIC20_004332</name>
</gene>
<organism evidence="1 2">
    <name type="scientific">Methylobacterium radiotolerans</name>
    <dbReference type="NCBI Taxonomy" id="31998"/>
    <lineage>
        <taxon>Bacteria</taxon>
        <taxon>Pseudomonadati</taxon>
        <taxon>Pseudomonadota</taxon>
        <taxon>Alphaproteobacteria</taxon>
        <taxon>Hyphomicrobiales</taxon>
        <taxon>Methylobacteriaceae</taxon>
        <taxon>Methylobacterium</taxon>
    </lineage>
</organism>
<dbReference type="InterPro" id="IPR036259">
    <property type="entry name" value="MFS_trans_sf"/>
</dbReference>
<accession>A0ABV2NKJ2</accession>
<evidence type="ECO:0000313" key="1">
    <source>
        <dbReference type="EMBL" id="MET3867023.1"/>
    </source>
</evidence>
<dbReference type="SUPFAM" id="SSF103473">
    <property type="entry name" value="MFS general substrate transporter"/>
    <property type="match status" value="1"/>
</dbReference>
<dbReference type="Proteomes" id="UP001549119">
    <property type="component" value="Unassembled WGS sequence"/>
</dbReference>
<name>A0ABV2NKJ2_9HYPH</name>
<sequence length="58" mass="6408">MRARPLRRSELSETDSLLLPFCTALSNLFWLPVMGALSGRIGRKPILLVISAPTLRTA</sequence>
<keyword evidence="2" id="KW-1185">Reference proteome</keyword>
<dbReference type="Gene3D" id="1.20.1250.20">
    <property type="entry name" value="MFS general substrate transporter like domains"/>
    <property type="match status" value="1"/>
</dbReference>
<reference evidence="1 2" key="1">
    <citation type="submission" date="2024-06" db="EMBL/GenBank/DDBJ databases">
        <title>Genomics of switchgrass bacterial isolates.</title>
        <authorList>
            <person name="Shade A."/>
        </authorList>
    </citation>
    <scope>NUCLEOTIDE SEQUENCE [LARGE SCALE GENOMIC DNA]</scope>
    <source>
        <strain evidence="1 2">PvP084</strain>
    </source>
</reference>